<dbReference type="Gene3D" id="1.10.357.10">
    <property type="entry name" value="Tetracycline Repressor, domain 2"/>
    <property type="match status" value="1"/>
</dbReference>
<dbReference type="InterPro" id="IPR009057">
    <property type="entry name" value="Homeodomain-like_sf"/>
</dbReference>
<proteinExistence type="predicted"/>
<feature type="DNA-binding region" description="H-T-H motif" evidence="4">
    <location>
        <begin position="42"/>
        <end position="61"/>
    </location>
</feature>
<evidence type="ECO:0000256" key="3">
    <source>
        <dbReference type="ARBA" id="ARBA00023163"/>
    </source>
</evidence>
<reference evidence="6 7" key="1">
    <citation type="submission" date="2023-07" db="EMBL/GenBank/DDBJ databases">
        <title>Genomic Encyclopedia of Type Strains, Phase IV (KMG-IV): sequencing the most valuable type-strain genomes for metagenomic binning, comparative biology and taxonomic classification.</title>
        <authorList>
            <person name="Goeker M."/>
        </authorList>
    </citation>
    <scope>NUCLEOTIDE SEQUENCE [LARGE SCALE GENOMIC DNA]</scope>
    <source>
        <strain evidence="6 7">B6-8</strain>
    </source>
</reference>
<dbReference type="PRINTS" id="PR00455">
    <property type="entry name" value="HTHTETR"/>
</dbReference>
<dbReference type="SUPFAM" id="SSF46689">
    <property type="entry name" value="Homeodomain-like"/>
    <property type="match status" value="1"/>
</dbReference>
<comment type="caution">
    <text evidence="6">The sequence shown here is derived from an EMBL/GenBank/DDBJ whole genome shotgun (WGS) entry which is preliminary data.</text>
</comment>
<evidence type="ECO:0000313" key="7">
    <source>
        <dbReference type="Proteomes" id="UP001241603"/>
    </source>
</evidence>
<dbReference type="SUPFAM" id="SSF48498">
    <property type="entry name" value="Tetracyclin repressor-like, C-terminal domain"/>
    <property type="match status" value="1"/>
</dbReference>
<evidence type="ECO:0000256" key="2">
    <source>
        <dbReference type="ARBA" id="ARBA00023125"/>
    </source>
</evidence>
<protein>
    <submittedName>
        <fullName evidence="6">AcrR family transcriptional regulator</fullName>
    </submittedName>
</protein>
<gene>
    <name evidence="6" type="ORF">QO014_000371</name>
</gene>
<dbReference type="PANTHER" id="PTHR47506:SF1">
    <property type="entry name" value="HTH-TYPE TRANSCRIPTIONAL REGULATOR YJDC"/>
    <property type="match status" value="1"/>
</dbReference>
<sequence length="203" mass="22051">MDARADERTVHPAMDDRSLPPRARILIAAQELFVRHGFHGVGVETIAEAAGTNKMTLYRHFESKDLLIAECLRGIAGENDSVWSLIDSACPNDPRGQIMTWLRSIGEHTPDGNHVGCALVNAAIQITDPDHPGRKVVEESKRAHRNKLVSLCQAAGYSDPELLADQLFLIVEGARVSYRSAGPDGIGANLLAMAENIMAAHEP</sequence>
<dbReference type="EMBL" id="JAUSVO010000001">
    <property type="protein sequence ID" value="MDQ0436001.1"/>
    <property type="molecule type" value="Genomic_DNA"/>
</dbReference>
<dbReference type="PROSITE" id="PS50977">
    <property type="entry name" value="HTH_TETR_2"/>
    <property type="match status" value="1"/>
</dbReference>
<evidence type="ECO:0000313" key="6">
    <source>
        <dbReference type="EMBL" id="MDQ0436001.1"/>
    </source>
</evidence>
<keyword evidence="3" id="KW-0804">Transcription</keyword>
<dbReference type="PANTHER" id="PTHR47506">
    <property type="entry name" value="TRANSCRIPTIONAL REGULATORY PROTEIN"/>
    <property type="match status" value="1"/>
</dbReference>
<organism evidence="6 7">
    <name type="scientific">Kaistia dalseonensis</name>
    <dbReference type="NCBI Taxonomy" id="410840"/>
    <lineage>
        <taxon>Bacteria</taxon>
        <taxon>Pseudomonadati</taxon>
        <taxon>Pseudomonadota</taxon>
        <taxon>Alphaproteobacteria</taxon>
        <taxon>Hyphomicrobiales</taxon>
        <taxon>Kaistiaceae</taxon>
        <taxon>Kaistia</taxon>
    </lineage>
</organism>
<keyword evidence="7" id="KW-1185">Reference proteome</keyword>
<keyword evidence="2 4" id="KW-0238">DNA-binding</keyword>
<keyword evidence="1" id="KW-0805">Transcription regulation</keyword>
<dbReference type="Pfam" id="PF00440">
    <property type="entry name" value="TetR_N"/>
    <property type="match status" value="1"/>
</dbReference>
<evidence type="ECO:0000256" key="4">
    <source>
        <dbReference type="PROSITE-ProRule" id="PRU00335"/>
    </source>
</evidence>
<feature type="domain" description="HTH tetR-type" evidence="5">
    <location>
        <begin position="19"/>
        <end position="79"/>
    </location>
</feature>
<accession>A0ABU0H3E9</accession>
<dbReference type="RefSeq" id="WP_266346946.1">
    <property type="nucleotide sequence ID" value="NZ_JAPKNG010000001.1"/>
</dbReference>
<dbReference type="InterPro" id="IPR036271">
    <property type="entry name" value="Tet_transcr_reg_TetR-rel_C_sf"/>
</dbReference>
<dbReference type="InterPro" id="IPR001647">
    <property type="entry name" value="HTH_TetR"/>
</dbReference>
<evidence type="ECO:0000259" key="5">
    <source>
        <dbReference type="PROSITE" id="PS50977"/>
    </source>
</evidence>
<evidence type="ECO:0000256" key="1">
    <source>
        <dbReference type="ARBA" id="ARBA00023015"/>
    </source>
</evidence>
<name>A0ABU0H3E9_9HYPH</name>
<dbReference type="Proteomes" id="UP001241603">
    <property type="component" value="Unassembled WGS sequence"/>
</dbReference>